<feature type="compositionally biased region" description="Basic and acidic residues" evidence="1">
    <location>
        <begin position="31"/>
        <end position="48"/>
    </location>
</feature>
<evidence type="ECO:0000313" key="3">
    <source>
        <dbReference type="Proteomes" id="UP000001396"/>
    </source>
</evidence>
<dbReference type="Proteomes" id="UP000001396">
    <property type="component" value="Plasmid PPN500"/>
</dbReference>
<accession>D3EMR2</accession>
<reference evidence="2 3" key="1">
    <citation type="submission" date="2009-12" db="EMBL/GenBank/DDBJ databases">
        <title>Living fossils from the dawn of multicellularity.</title>
        <authorList>
            <person name="Gloeckner G."/>
            <person name="Schaap P."/>
            <person name="Noegel A.A."/>
            <person name="Felder M."/>
            <person name="Eichinger L."/>
            <person name="Heidel A.J."/>
            <person name="Platzer M."/>
        </authorList>
    </citation>
    <scope>NUCLEOTIDE SEQUENCE [LARGE SCALE GENOMIC DNA]</scope>
    <source>
        <strain evidence="3">ATCC 26659 / Pp 5 / PN500</strain>
        <plasmid evidence="3">Plasmid PPN500</plasmid>
    </source>
</reference>
<feature type="region of interest" description="Disordered" evidence="1">
    <location>
        <begin position="1"/>
        <end position="48"/>
    </location>
</feature>
<dbReference type="InParanoid" id="D3EMR2"/>
<keyword evidence="3" id="KW-1185">Reference proteome</keyword>
<dbReference type="RefSeq" id="YP_003422575.1">
    <property type="nucleotide sequence ID" value="NC_013781.1"/>
</dbReference>
<dbReference type="AlphaFoldDB" id="D3EMR2"/>
<keyword evidence="2" id="KW-0614">Plasmid</keyword>
<organism evidence="2 3">
    <name type="scientific">Heterostelium pallidum (strain ATCC 26659 / Pp 5 / PN500)</name>
    <name type="common">Cellular slime mold</name>
    <name type="synonym">Polysphondylium pallidum</name>
    <dbReference type="NCBI Taxonomy" id="670386"/>
    <lineage>
        <taxon>Eukaryota</taxon>
        <taxon>Amoebozoa</taxon>
        <taxon>Evosea</taxon>
        <taxon>Eumycetozoa</taxon>
        <taxon>Dictyostelia</taxon>
        <taxon>Acytosteliales</taxon>
        <taxon>Acytosteliaceae</taxon>
        <taxon>Heterostelium</taxon>
    </lineage>
</organism>
<sequence length="48" mass="5408">MSSRDYQSCTKTTTTRENKDGSTTTTTTTKPCDRDDCPTKKEGNNTHY</sequence>
<evidence type="ECO:0000256" key="1">
    <source>
        <dbReference type="SAM" id="MobiDB-lite"/>
    </source>
</evidence>
<proteinExistence type="predicted"/>
<gene>
    <name evidence="2" type="ORF">PPL_03504</name>
</gene>
<dbReference type="GeneID" id="8836311"/>
<protein>
    <submittedName>
        <fullName evidence="2">Uncharacterized protein</fullName>
    </submittedName>
</protein>
<feature type="compositionally biased region" description="Polar residues" evidence="1">
    <location>
        <begin position="1"/>
        <end position="13"/>
    </location>
</feature>
<name>D3EMR2_HETP5</name>
<evidence type="ECO:0000313" key="2">
    <source>
        <dbReference type="EMBL" id="ADC31711.1"/>
    </source>
</evidence>
<dbReference type="EMBL" id="CP001838">
    <property type="protein sequence ID" value="ADC31711.1"/>
    <property type="molecule type" value="Genomic_DNA"/>
</dbReference>
<geneLocation type="plasmid" evidence="2 3">
    <name>PPN500</name>
</geneLocation>